<dbReference type="InterPro" id="IPR016288">
    <property type="entry name" value="Beta_cellobiohydrolase"/>
</dbReference>
<keyword evidence="5 9" id="KW-0624">Polysaccharide degradation</keyword>
<evidence type="ECO:0000256" key="5">
    <source>
        <dbReference type="ARBA" id="ARBA00023326"/>
    </source>
</evidence>
<dbReference type="PROSITE" id="PS00656">
    <property type="entry name" value="GLYCOSYL_HYDROL_F6_2"/>
    <property type="match status" value="1"/>
</dbReference>
<feature type="binding site" evidence="7">
    <location>
        <position position="216"/>
    </location>
    <ligand>
        <name>substrate</name>
    </ligand>
</feature>
<keyword evidence="3 9" id="KW-0119">Carbohydrate metabolism</keyword>
<evidence type="ECO:0000256" key="3">
    <source>
        <dbReference type="ARBA" id="ARBA00023277"/>
    </source>
</evidence>
<keyword evidence="4 9" id="KW-0326">Glycosidase</keyword>
<feature type="binding site" evidence="7">
    <location>
        <position position="340"/>
    </location>
    <ligand>
        <name>substrate</name>
    </ligand>
</feature>
<comment type="caution">
    <text evidence="10">The sequence shown here is derived from an EMBL/GenBank/DDBJ whole genome shotgun (WGS) entry which is preliminary data.</text>
</comment>
<dbReference type="PRINTS" id="PR00733">
    <property type="entry name" value="GLHYDRLASE6"/>
</dbReference>
<dbReference type="OrthoDB" id="64893at2759"/>
<evidence type="ECO:0000256" key="7">
    <source>
        <dbReference type="PIRSR" id="PIRSR001100-2"/>
    </source>
</evidence>
<keyword evidence="2 9" id="KW-0136">Cellulose degradation</keyword>
<gene>
    <name evidence="10" type="ORF">B0T11DRAFT_227563</name>
</gene>
<comment type="similarity">
    <text evidence="9">Belongs to the glycosyl hydrolase family 6.</text>
</comment>
<dbReference type="GO" id="GO:0030245">
    <property type="term" value="P:cellulose catabolic process"/>
    <property type="evidence" value="ECO:0007669"/>
    <property type="project" value="UniProtKB-KW"/>
</dbReference>
<feature type="binding site" evidence="7">
    <location>
        <position position="213"/>
    </location>
    <ligand>
        <name>substrate</name>
    </ligand>
</feature>
<evidence type="ECO:0000313" key="10">
    <source>
        <dbReference type="EMBL" id="KAH7359314.1"/>
    </source>
</evidence>
<feature type="binding site" evidence="7">
    <location>
        <position position="81"/>
    </location>
    <ligand>
        <name>substrate</name>
    </ligand>
</feature>
<feature type="active site" description="Proton acceptor" evidence="6">
    <location>
        <position position="346"/>
    </location>
</feature>
<name>A0A8K0X234_9PEZI</name>
<dbReference type="InterPro" id="IPR036434">
    <property type="entry name" value="Beta_cellobiohydrolase_sf"/>
</dbReference>
<evidence type="ECO:0000313" key="11">
    <source>
        <dbReference type="Proteomes" id="UP000813385"/>
    </source>
</evidence>
<feature type="signal peptide" evidence="9">
    <location>
        <begin position="1"/>
        <end position="23"/>
    </location>
</feature>
<feature type="active site" description="Proton donor" evidence="6 8">
    <location>
        <position position="168"/>
    </location>
</feature>
<feature type="binding site" evidence="7">
    <location>
        <position position="312"/>
    </location>
    <ligand>
        <name>substrate</name>
    </ligand>
</feature>
<protein>
    <recommendedName>
        <fullName evidence="9">Glucanase</fullName>
        <ecNumber evidence="9">3.2.1.-</ecNumber>
    </recommendedName>
</protein>
<evidence type="ECO:0000256" key="9">
    <source>
        <dbReference type="RuleBase" id="RU361186"/>
    </source>
</evidence>
<keyword evidence="9" id="KW-0732">Signal</keyword>
<dbReference type="Pfam" id="PF01341">
    <property type="entry name" value="Glyco_hydro_6"/>
    <property type="match status" value="1"/>
</dbReference>
<proteinExistence type="inferred from homology"/>
<dbReference type="Gene3D" id="3.20.20.40">
    <property type="entry name" value="1, 4-beta cellobiohydrolase"/>
    <property type="match status" value="1"/>
</dbReference>
<reference evidence="10" key="1">
    <citation type="journal article" date="2021" name="Nat. Commun.">
        <title>Genetic determinants of endophytism in the Arabidopsis root mycobiome.</title>
        <authorList>
            <person name="Mesny F."/>
            <person name="Miyauchi S."/>
            <person name="Thiergart T."/>
            <person name="Pickel B."/>
            <person name="Atanasova L."/>
            <person name="Karlsson M."/>
            <person name="Huettel B."/>
            <person name="Barry K.W."/>
            <person name="Haridas S."/>
            <person name="Chen C."/>
            <person name="Bauer D."/>
            <person name="Andreopoulos W."/>
            <person name="Pangilinan J."/>
            <person name="LaButti K."/>
            <person name="Riley R."/>
            <person name="Lipzen A."/>
            <person name="Clum A."/>
            <person name="Drula E."/>
            <person name="Henrissat B."/>
            <person name="Kohler A."/>
            <person name="Grigoriev I.V."/>
            <person name="Martin F.M."/>
            <person name="Hacquard S."/>
        </authorList>
    </citation>
    <scope>NUCLEOTIDE SEQUENCE</scope>
    <source>
        <strain evidence="10">MPI-CAGE-AT-0016</strain>
    </source>
</reference>
<feature type="binding site" evidence="7">
    <location>
        <position position="344"/>
    </location>
    <ligand>
        <name>substrate</name>
    </ligand>
</feature>
<dbReference type="SUPFAM" id="SSF51989">
    <property type="entry name" value="Glycosyl hydrolases family 6, cellulases"/>
    <property type="match status" value="1"/>
</dbReference>
<dbReference type="EMBL" id="JAGPXD010000004">
    <property type="protein sequence ID" value="KAH7359314.1"/>
    <property type="molecule type" value="Genomic_DNA"/>
</dbReference>
<sequence length="390" mass="42439">MRSAAILTALSLGTAAVAHPARGAAPVARDVSENPFVGRKLFVSRSYANQLEATFDHFIAKNDTLNALKTRTLQNTGTFVWAPSITGLGQLDVAISAARAEQNQGGVPQIVGLVLYNIPDRDCSAGESAGELSGRDGLRRYKDEYVNAWYERLSRASDLTFAVVIEPDAIGNMVTNQHIEFCQQAKPIQEEGIAYALKKLQLPNVNLYLDASHGGWLGWPDNLPLTASAWSSIVARAGPGTKVRGFATNISNYNPFKATVREDYTEWSPSWDEDHFARALAPYLEEAGLPARFIIDQARVHLPGAREEWGEWCNVSPAGLGSPENTDTGNPYVDALVYIKPPGESDGQCGYPGAPRAGAWFNEYAAMLVENASEDVVPAESLVRPTQPWY</sequence>
<dbReference type="PIRSF" id="PIRSF001100">
    <property type="entry name" value="Beta_cellobiohydrolase"/>
    <property type="match status" value="1"/>
</dbReference>
<dbReference type="PANTHER" id="PTHR34876:SF10">
    <property type="entry name" value="GLUCANASE"/>
    <property type="match status" value="1"/>
</dbReference>
<evidence type="ECO:0000256" key="1">
    <source>
        <dbReference type="ARBA" id="ARBA00022801"/>
    </source>
</evidence>
<dbReference type="GO" id="GO:0004553">
    <property type="term" value="F:hydrolase activity, hydrolyzing O-glycosyl compounds"/>
    <property type="evidence" value="ECO:0007669"/>
    <property type="project" value="InterPro"/>
</dbReference>
<feature type="chain" id="PRO_5035489428" description="Glucanase" evidence="9">
    <location>
        <begin position="24"/>
        <end position="390"/>
    </location>
</feature>
<dbReference type="PANTHER" id="PTHR34876">
    <property type="match status" value="1"/>
</dbReference>
<dbReference type="AlphaFoldDB" id="A0A8K0X234"/>
<dbReference type="Proteomes" id="UP000813385">
    <property type="component" value="Unassembled WGS sequence"/>
</dbReference>
<dbReference type="InterPro" id="IPR001524">
    <property type="entry name" value="Glyco_hydro_6_CS"/>
</dbReference>
<organism evidence="10 11">
    <name type="scientific">Plectosphaerella cucumerina</name>
    <dbReference type="NCBI Taxonomy" id="40658"/>
    <lineage>
        <taxon>Eukaryota</taxon>
        <taxon>Fungi</taxon>
        <taxon>Dikarya</taxon>
        <taxon>Ascomycota</taxon>
        <taxon>Pezizomycotina</taxon>
        <taxon>Sordariomycetes</taxon>
        <taxon>Hypocreomycetidae</taxon>
        <taxon>Glomerellales</taxon>
        <taxon>Plectosphaerellaceae</taxon>
        <taxon>Plectosphaerella</taxon>
    </lineage>
</organism>
<accession>A0A8K0X234</accession>
<evidence type="ECO:0000256" key="2">
    <source>
        <dbReference type="ARBA" id="ARBA00023001"/>
    </source>
</evidence>
<evidence type="ECO:0000256" key="4">
    <source>
        <dbReference type="ARBA" id="ARBA00023295"/>
    </source>
</evidence>
<feature type="binding site" evidence="7">
    <location>
        <position position="252"/>
    </location>
    <ligand>
        <name>substrate</name>
    </ligand>
</feature>
<keyword evidence="11" id="KW-1185">Reference proteome</keyword>
<dbReference type="EC" id="3.2.1.-" evidence="9"/>
<keyword evidence="1 9" id="KW-0378">Hydrolase</keyword>
<evidence type="ECO:0000256" key="8">
    <source>
        <dbReference type="PROSITE-ProRule" id="PRU10057"/>
    </source>
</evidence>
<evidence type="ECO:0000256" key="6">
    <source>
        <dbReference type="PIRSR" id="PIRSR001100-1"/>
    </source>
</evidence>